<dbReference type="Proteomes" id="UP000525298">
    <property type="component" value="Unassembled WGS sequence"/>
</dbReference>
<keyword evidence="3" id="KW-1185">Reference proteome</keyword>
<dbReference type="AlphaFoldDB" id="A0A7W0HLC5"/>
<organism evidence="2 3">
    <name type="scientific">Desulfosalsimonas propionicica</name>
    <dbReference type="NCBI Taxonomy" id="332175"/>
    <lineage>
        <taxon>Bacteria</taxon>
        <taxon>Pseudomonadati</taxon>
        <taxon>Thermodesulfobacteriota</taxon>
        <taxon>Desulfobacteria</taxon>
        <taxon>Desulfobacterales</taxon>
        <taxon>Desulfosalsimonadaceae</taxon>
        <taxon>Desulfosalsimonas</taxon>
    </lineage>
</organism>
<evidence type="ECO:0000313" key="3">
    <source>
        <dbReference type="Proteomes" id="UP000525298"/>
    </source>
</evidence>
<protein>
    <recommendedName>
        <fullName evidence="4">Lipoprotein</fullName>
    </recommendedName>
</protein>
<comment type="caution">
    <text evidence="2">The sequence shown here is derived from an EMBL/GenBank/DDBJ whole genome shotgun (WGS) entry which is preliminary data.</text>
</comment>
<keyword evidence="1" id="KW-0732">Signal</keyword>
<dbReference type="RefSeq" id="WP_181551833.1">
    <property type="nucleotide sequence ID" value="NZ_JACDUS010000007.1"/>
</dbReference>
<sequence length="136" mass="15168">MRISLHFICLLVILCISCPGCRSTAFVDVQNYVHDNYAQSSDPASSAKGIDFAVHSSNAQYAVLTEAQTPGHPGTLADTWYVICVRKTQGRWQVIYDLTRSDVPAEAELKHIRQTFPKDFPKALLPAYWQKLLNGA</sequence>
<dbReference type="EMBL" id="JACDUS010000007">
    <property type="protein sequence ID" value="MBA2882184.1"/>
    <property type="molecule type" value="Genomic_DNA"/>
</dbReference>
<feature type="signal peptide" evidence="1">
    <location>
        <begin position="1"/>
        <end position="24"/>
    </location>
</feature>
<evidence type="ECO:0000313" key="2">
    <source>
        <dbReference type="EMBL" id="MBA2882184.1"/>
    </source>
</evidence>
<gene>
    <name evidence="2" type="ORF">HNR65_002525</name>
</gene>
<accession>A0A7W0HLC5</accession>
<name>A0A7W0HLC5_9BACT</name>
<reference evidence="2 3" key="1">
    <citation type="submission" date="2020-07" db="EMBL/GenBank/DDBJ databases">
        <title>Genomic Encyclopedia of Type Strains, Phase IV (KMG-IV): sequencing the most valuable type-strain genomes for metagenomic binning, comparative biology and taxonomic classification.</title>
        <authorList>
            <person name="Goeker M."/>
        </authorList>
    </citation>
    <scope>NUCLEOTIDE SEQUENCE [LARGE SCALE GENOMIC DNA]</scope>
    <source>
        <strain evidence="2 3">DSM 17721</strain>
    </source>
</reference>
<feature type="chain" id="PRO_5030551099" description="Lipoprotein" evidence="1">
    <location>
        <begin position="25"/>
        <end position="136"/>
    </location>
</feature>
<evidence type="ECO:0000256" key="1">
    <source>
        <dbReference type="SAM" id="SignalP"/>
    </source>
</evidence>
<evidence type="ECO:0008006" key="4">
    <source>
        <dbReference type="Google" id="ProtNLM"/>
    </source>
</evidence>
<proteinExistence type="predicted"/>